<comment type="subunit">
    <text evidence="6">Homodimer.</text>
</comment>
<dbReference type="GO" id="GO:0030261">
    <property type="term" value="P:chromosome condensation"/>
    <property type="evidence" value="ECO:0007669"/>
    <property type="project" value="InterPro"/>
</dbReference>
<dbReference type="CDD" id="cd03278">
    <property type="entry name" value="ABC_SMC_barmotin"/>
    <property type="match status" value="2"/>
</dbReference>
<keyword evidence="4 6" id="KW-0175">Coiled coil</keyword>
<keyword evidence="1 6" id="KW-0963">Cytoplasm</keyword>
<evidence type="ECO:0000256" key="2">
    <source>
        <dbReference type="ARBA" id="ARBA00022741"/>
    </source>
</evidence>
<dbReference type="HOGENOM" id="CLU_001042_2_2_4"/>
<sequence>MRLTHIKLAGFKSFVDPTVIPVPAQLTGVVGPNGCGKSNVIDAVRWVLGESSAKHLRGETMQDVIFNGSGSRKPASRASVELAFNNDLGRAAGQWSQYAEIAVKRVLDRSGDSTYYINNMRVRRRDVADLFLGTGVGARAYAIIEQGMIARLIEAKPEELRGYLEEAAGVSKYKERRKETEARLKDARDNLNRVEDIRRELGQQVEKLAAQAEVAQHYRSLQADLTFAQHRLWFARKHDAAQQRARIDKDLAEAQNRLEAETARLRHIESTLETARQSQFAGQDTLNTAQAAYYQAQSEVARIEQTMAHQNATRERLYRQVQDLGARVETQQARRATTGDALSEVTAEQPALEMAVAEAEAAARQATDSTLPQKEALLREAQQAVGEAQRTVTQLDQSRQVDENSLGHTRRQIEQLDARQRRLAQEHAQLPRADAGGLATKQLEVDELAQTLAEAQAKLKDAETALPELDAARARHTRELEAARKALHQAEAELAALKKLQESLKADEKLGAWLGAHGLGDAPRLWEKLRVAPGWEAAVEAVLRERLQAVAADAAAAWFDDVPPARLTLWAGHGGDAEPAPELLASKITSDDAAARIVLGDWLAGVYWAEDVDAARARQPSLGAGEHVVTPQGHLFTRHSVTFHGPHTAVEGILARGRELERLGQDSARLHEEVAGLEAAYAETQQAYAERQREVQALRAQSGQVQARHHTAQMELLRLQQAVERVQSRSTQITRELEDVAGQQAAEHAAIEALETRLKDYRAQGEVAREALYAARQQRDQADRAVFEARELQRAAERRHQEAGFALTTCSNKIRELGDALARIDQEIADDETRLAQAREELARLPADALDVELQAALMTRTEAEAALAAARDALEGLSAQLRTHDESRLACEQGLDPLRRTIEQLKLKDQEAMLTQSQFELQLREAAADEASLESGLADSPRPNQLQAEINRLQNEIAALGAVNLAALEELTQAQARAEYLAAQCADLTEAVTTLEDAIRRIDQESRARLKETFDTVNQHMGELFPKLFGGGQARLILTGEELLDSGVQVFAQPPGKKNASIHLLSGGEKTLTALSLVFAMFKLNPAPFCLLDEVDAPLDDANTDRYCNLVKAMSDQTQFLFITHNRVTMEMAQHLAGVTMQEPGVSRIVAVDVDEAVGMVEAA</sequence>
<dbReference type="STRING" id="292415.Tbd_1228"/>
<evidence type="ECO:0000313" key="8">
    <source>
        <dbReference type="EMBL" id="AAZ97181.1"/>
    </source>
</evidence>
<keyword evidence="3 6" id="KW-0067">ATP-binding</keyword>
<feature type="coiled-coil region" evidence="6">
    <location>
        <begin position="237"/>
        <end position="278"/>
    </location>
</feature>
<evidence type="ECO:0000256" key="3">
    <source>
        <dbReference type="ARBA" id="ARBA00022840"/>
    </source>
</evidence>
<dbReference type="Gene3D" id="3.40.50.300">
    <property type="entry name" value="P-loop containing nucleotide triphosphate hydrolases"/>
    <property type="match status" value="2"/>
</dbReference>
<comment type="subcellular location">
    <subcellularLocation>
        <location evidence="6">Cytoplasm</location>
    </subcellularLocation>
</comment>
<dbReference type="OrthoDB" id="9808768at2"/>
<dbReference type="HAMAP" id="MF_01894">
    <property type="entry name" value="Smc_prok"/>
    <property type="match status" value="1"/>
</dbReference>
<keyword evidence="5 6" id="KW-0238">DNA-binding</keyword>
<evidence type="ECO:0000313" key="9">
    <source>
        <dbReference type="Proteomes" id="UP000008291"/>
    </source>
</evidence>
<comment type="domain">
    <text evidence="6">Contains large globular domains required for ATP hydrolysis at each terminus and a third globular domain forming a flexible hinge near the middle of the molecule. These domains are separated by coiled-coil structures.</text>
</comment>
<name>Q3SJI0_THIDA</name>
<dbReference type="InterPro" id="IPR003395">
    <property type="entry name" value="RecF/RecN/SMC_N"/>
</dbReference>
<evidence type="ECO:0000259" key="7">
    <source>
        <dbReference type="SMART" id="SM00968"/>
    </source>
</evidence>
<dbReference type="eggNOG" id="COG1196">
    <property type="taxonomic scope" value="Bacteria"/>
</dbReference>
<dbReference type="Proteomes" id="UP000008291">
    <property type="component" value="Chromosome"/>
</dbReference>
<reference evidence="8 9" key="1">
    <citation type="journal article" date="2006" name="J. Bacteriol.">
        <title>The genome sequence of the obligately chemolithoautotrophic, facultatively anaerobic bacterium Thiobacillus denitrificans.</title>
        <authorList>
            <person name="Beller H.R."/>
            <person name="Chain P.S."/>
            <person name="Letain T.E."/>
            <person name="Chakicherla A."/>
            <person name="Larimer F.W."/>
            <person name="Richardson P.M."/>
            <person name="Coleman M.A."/>
            <person name="Wood A.P."/>
            <person name="Kelly D.P."/>
        </authorList>
    </citation>
    <scope>NUCLEOTIDE SEQUENCE [LARGE SCALE GENOMIC DNA]</scope>
    <source>
        <strain evidence="8 9">ATCC 25259</strain>
    </source>
</reference>
<dbReference type="GO" id="GO:0016887">
    <property type="term" value="F:ATP hydrolysis activity"/>
    <property type="evidence" value="ECO:0007669"/>
    <property type="project" value="InterPro"/>
</dbReference>
<dbReference type="SUPFAM" id="SSF52540">
    <property type="entry name" value="P-loop containing nucleoside triphosphate hydrolases"/>
    <property type="match status" value="1"/>
</dbReference>
<dbReference type="GO" id="GO:0007059">
    <property type="term" value="P:chromosome segregation"/>
    <property type="evidence" value="ECO:0007669"/>
    <property type="project" value="UniProtKB-UniRule"/>
</dbReference>
<evidence type="ECO:0000256" key="1">
    <source>
        <dbReference type="ARBA" id="ARBA00022490"/>
    </source>
</evidence>
<accession>Q3SJI0</accession>
<feature type="coiled-coil region" evidence="6">
    <location>
        <begin position="378"/>
        <end position="507"/>
    </location>
</feature>
<gene>
    <name evidence="6" type="primary">smc</name>
    <name evidence="8" type="ordered locus">Tbd_1228</name>
</gene>
<dbReference type="GO" id="GO:0005524">
    <property type="term" value="F:ATP binding"/>
    <property type="evidence" value="ECO:0007669"/>
    <property type="project" value="UniProtKB-UniRule"/>
</dbReference>
<dbReference type="AlphaFoldDB" id="Q3SJI0"/>
<dbReference type="GO" id="GO:0007062">
    <property type="term" value="P:sister chromatid cohesion"/>
    <property type="evidence" value="ECO:0007669"/>
    <property type="project" value="InterPro"/>
</dbReference>
<dbReference type="InterPro" id="IPR036277">
    <property type="entry name" value="SMC_hinge_sf"/>
</dbReference>
<evidence type="ECO:0000256" key="4">
    <source>
        <dbReference type="ARBA" id="ARBA00023054"/>
    </source>
</evidence>
<keyword evidence="9" id="KW-1185">Reference proteome</keyword>
<dbReference type="Pfam" id="PF02463">
    <property type="entry name" value="SMC_N"/>
    <property type="match status" value="1"/>
</dbReference>
<dbReference type="InterPro" id="IPR027417">
    <property type="entry name" value="P-loop_NTPase"/>
</dbReference>
<proteinExistence type="inferred from homology"/>
<protein>
    <recommendedName>
        <fullName evidence="6">Chromosome partition protein Smc</fullName>
    </recommendedName>
</protein>
<evidence type="ECO:0000256" key="5">
    <source>
        <dbReference type="ARBA" id="ARBA00023125"/>
    </source>
</evidence>
<comment type="function">
    <text evidence="6">Required for chromosome condensation and partitioning.</text>
</comment>
<feature type="domain" description="SMC hinge" evidence="7">
    <location>
        <begin position="519"/>
        <end position="619"/>
    </location>
</feature>
<dbReference type="GO" id="GO:0005694">
    <property type="term" value="C:chromosome"/>
    <property type="evidence" value="ECO:0007669"/>
    <property type="project" value="InterPro"/>
</dbReference>
<organism evidence="8 9">
    <name type="scientific">Thiobacillus denitrificans (strain ATCC 25259 / T1)</name>
    <dbReference type="NCBI Taxonomy" id="292415"/>
    <lineage>
        <taxon>Bacteria</taxon>
        <taxon>Pseudomonadati</taxon>
        <taxon>Pseudomonadota</taxon>
        <taxon>Betaproteobacteria</taxon>
        <taxon>Nitrosomonadales</taxon>
        <taxon>Thiobacillaceae</taxon>
        <taxon>Thiobacillus</taxon>
    </lineage>
</organism>
<feature type="coiled-coil region" evidence="6">
    <location>
        <begin position="821"/>
        <end position="881"/>
    </location>
</feature>
<evidence type="ECO:0000256" key="6">
    <source>
        <dbReference type="HAMAP-Rule" id="MF_01894"/>
    </source>
</evidence>
<dbReference type="PANTHER" id="PTHR43977">
    <property type="entry name" value="STRUCTURAL MAINTENANCE OF CHROMOSOMES PROTEIN 3"/>
    <property type="match status" value="1"/>
</dbReference>
<dbReference type="EMBL" id="CP000116">
    <property type="protein sequence ID" value="AAZ97181.1"/>
    <property type="molecule type" value="Genomic_DNA"/>
</dbReference>
<dbReference type="GO" id="GO:0003677">
    <property type="term" value="F:DNA binding"/>
    <property type="evidence" value="ECO:0007669"/>
    <property type="project" value="UniProtKB-UniRule"/>
</dbReference>
<keyword evidence="2 6" id="KW-0547">Nucleotide-binding</keyword>
<dbReference type="InterPro" id="IPR010935">
    <property type="entry name" value="SMC_hinge"/>
</dbReference>
<dbReference type="RefSeq" id="WP_011311740.1">
    <property type="nucleotide sequence ID" value="NC_007404.1"/>
</dbReference>
<feature type="coiled-coil region" evidence="6">
    <location>
        <begin position="660"/>
        <end position="701"/>
    </location>
</feature>
<dbReference type="GO" id="GO:0006260">
    <property type="term" value="P:DNA replication"/>
    <property type="evidence" value="ECO:0007669"/>
    <property type="project" value="UniProtKB-UniRule"/>
</dbReference>
<dbReference type="SUPFAM" id="SSF75553">
    <property type="entry name" value="Smc hinge domain"/>
    <property type="match status" value="1"/>
</dbReference>
<dbReference type="InterPro" id="IPR011890">
    <property type="entry name" value="SMC_prok"/>
</dbReference>
<dbReference type="SMART" id="SM00968">
    <property type="entry name" value="SMC_hinge"/>
    <property type="match status" value="1"/>
</dbReference>
<dbReference type="KEGG" id="tbd:Tbd_1228"/>
<comment type="similarity">
    <text evidence="6">Belongs to the SMC family.</text>
</comment>
<feature type="coiled-coil region" evidence="6">
    <location>
        <begin position="170"/>
        <end position="211"/>
    </location>
</feature>
<dbReference type="InterPro" id="IPR024704">
    <property type="entry name" value="SMC"/>
</dbReference>
<dbReference type="Pfam" id="PF06470">
    <property type="entry name" value="SMC_hinge"/>
    <property type="match status" value="1"/>
</dbReference>
<dbReference type="PIRSF" id="PIRSF005719">
    <property type="entry name" value="SMC"/>
    <property type="match status" value="1"/>
</dbReference>
<dbReference type="GO" id="GO:0005737">
    <property type="term" value="C:cytoplasm"/>
    <property type="evidence" value="ECO:0007669"/>
    <property type="project" value="UniProtKB-SubCell"/>
</dbReference>
<feature type="binding site" evidence="6">
    <location>
        <begin position="32"/>
        <end position="39"/>
    </location>
    <ligand>
        <name>ATP</name>
        <dbReference type="ChEBI" id="CHEBI:30616"/>
    </ligand>
</feature>
<dbReference type="NCBIfam" id="TIGR02168">
    <property type="entry name" value="SMC_prok_B"/>
    <property type="match status" value="1"/>
</dbReference>